<evidence type="ECO:0000256" key="1">
    <source>
        <dbReference type="ARBA" id="ARBA00023015"/>
    </source>
</evidence>
<dbReference type="InterPro" id="IPR000835">
    <property type="entry name" value="HTH_MarR-typ"/>
</dbReference>
<protein>
    <submittedName>
        <fullName evidence="5">MarR family transcriptional regulator</fullName>
    </submittedName>
</protein>
<organism evidence="5 6">
    <name type="scientific">Vibrio europaeus</name>
    <dbReference type="NCBI Taxonomy" id="300876"/>
    <lineage>
        <taxon>Bacteria</taxon>
        <taxon>Pseudomonadati</taxon>
        <taxon>Pseudomonadota</taxon>
        <taxon>Gammaproteobacteria</taxon>
        <taxon>Vibrionales</taxon>
        <taxon>Vibrionaceae</taxon>
        <taxon>Vibrio</taxon>
        <taxon>Vibrio oreintalis group</taxon>
    </lineage>
</organism>
<dbReference type="PANTHER" id="PTHR42756:SF1">
    <property type="entry name" value="TRANSCRIPTIONAL REPRESSOR OF EMRAB OPERON"/>
    <property type="match status" value="1"/>
</dbReference>
<dbReference type="InterPro" id="IPR023187">
    <property type="entry name" value="Tscrpt_reg_MarR-type_CS"/>
</dbReference>
<accession>A0ABT5GPH9</accession>
<dbReference type="EMBL" id="JAPFIT010000010">
    <property type="protein sequence ID" value="MDC5739164.1"/>
    <property type="molecule type" value="Genomic_DNA"/>
</dbReference>
<dbReference type="PROSITE" id="PS50995">
    <property type="entry name" value="HTH_MARR_2"/>
    <property type="match status" value="1"/>
</dbReference>
<evidence type="ECO:0000256" key="3">
    <source>
        <dbReference type="ARBA" id="ARBA00023163"/>
    </source>
</evidence>
<dbReference type="PANTHER" id="PTHR42756">
    <property type="entry name" value="TRANSCRIPTIONAL REGULATOR, MARR"/>
    <property type="match status" value="1"/>
</dbReference>
<dbReference type="Proteomes" id="UP001150001">
    <property type="component" value="Unassembled WGS sequence"/>
</dbReference>
<evidence type="ECO:0000259" key="4">
    <source>
        <dbReference type="PROSITE" id="PS50995"/>
    </source>
</evidence>
<keyword evidence="6" id="KW-1185">Reference proteome</keyword>
<dbReference type="RefSeq" id="WP_242423065.1">
    <property type="nucleotide sequence ID" value="NZ_JAPFIM010000018.1"/>
</dbReference>
<dbReference type="GeneID" id="78078167"/>
<keyword evidence="1" id="KW-0805">Transcription regulation</keyword>
<dbReference type="Pfam" id="PF12802">
    <property type="entry name" value="MarR_2"/>
    <property type="match status" value="1"/>
</dbReference>
<evidence type="ECO:0000256" key="2">
    <source>
        <dbReference type="ARBA" id="ARBA00023125"/>
    </source>
</evidence>
<feature type="domain" description="HTH marR-type" evidence="4">
    <location>
        <begin position="4"/>
        <end position="138"/>
    </location>
</feature>
<keyword evidence="2" id="KW-0238">DNA-binding</keyword>
<proteinExistence type="predicted"/>
<name>A0ABT5GPH9_9VIBR</name>
<gene>
    <name evidence="5" type="ORF">OPW20_03740</name>
</gene>
<reference evidence="5" key="1">
    <citation type="submission" date="2022-11" db="EMBL/GenBank/DDBJ databases">
        <title>Role of the vibriolysin VemA secreted by the emergent pathogen Vibrio europaeus in the colonization of Manila clam mucus.</title>
        <authorList>
            <person name="Martinez C."/>
            <person name="Rodriguez S."/>
            <person name="Vences A."/>
            <person name="Barja J.L."/>
            <person name="Toranzo A.E."/>
            <person name="Dubert J."/>
        </authorList>
    </citation>
    <scope>NUCLEOTIDE SEQUENCE</scope>
    <source>
        <strain evidence="5">3454</strain>
    </source>
</reference>
<dbReference type="Gene3D" id="1.10.10.10">
    <property type="entry name" value="Winged helix-like DNA-binding domain superfamily/Winged helix DNA-binding domain"/>
    <property type="match status" value="1"/>
</dbReference>
<dbReference type="InterPro" id="IPR036388">
    <property type="entry name" value="WH-like_DNA-bd_sf"/>
</dbReference>
<dbReference type="InterPro" id="IPR036390">
    <property type="entry name" value="WH_DNA-bd_sf"/>
</dbReference>
<dbReference type="PRINTS" id="PR00598">
    <property type="entry name" value="HTHMARR"/>
</dbReference>
<dbReference type="PROSITE" id="PS01117">
    <property type="entry name" value="HTH_MARR_1"/>
    <property type="match status" value="1"/>
</dbReference>
<keyword evidence="3" id="KW-0804">Transcription</keyword>
<dbReference type="SUPFAM" id="SSF46785">
    <property type="entry name" value="Winged helix' DNA-binding domain"/>
    <property type="match status" value="1"/>
</dbReference>
<comment type="caution">
    <text evidence="5">The sequence shown here is derived from an EMBL/GenBank/DDBJ whole genome shotgun (WGS) entry which is preliminary data.</text>
</comment>
<dbReference type="SMART" id="SM00347">
    <property type="entry name" value="HTH_MARR"/>
    <property type="match status" value="1"/>
</dbReference>
<evidence type="ECO:0000313" key="6">
    <source>
        <dbReference type="Proteomes" id="UP001150001"/>
    </source>
</evidence>
<evidence type="ECO:0000313" key="5">
    <source>
        <dbReference type="EMBL" id="MDC5739164.1"/>
    </source>
</evidence>
<sequence>MKPTDTIGGLVGLASRVLTNELEAQFSQNGLKLTREQWIFLMTVIEAERITPAELSQRLLKNRGSVTSLIKGLEKRELIRRLTSETDGRSYSIVATPEAIALVESSKHVAFGVLGKALHNFDDQQQQQLHELLNMFVENLLGENNG</sequence>